<dbReference type="PANTHER" id="PTHR43080:SF2">
    <property type="entry name" value="CBS DOMAIN-CONTAINING PROTEIN"/>
    <property type="match status" value="1"/>
</dbReference>
<feature type="compositionally biased region" description="Low complexity" evidence="3">
    <location>
        <begin position="131"/>
        <end position="163"/>
    </location>
</feature>
<dbReference type="PROSITE" id="PS51371">
    <property type="entry name" value="CBS"/>
    <property type="match status" value="2"/>
</dbReference>
<comment type="caution">
    <text evidence="5">The sequence shown here is derived from an EMBL/GenBank/DDBJ whole genome shotgun (WGS) entry which is preliminary data.</text>
</comment>
<protein>
    <recommendedName>
        <fullName evidence="4">CBS domain-containing protein</fullName>
    </recommendedName>
</protein>
<dbReference type="Gene3D" id="3.10.580.10">
    <property type="entry name" value="CBS-domain"/>
    <property type="match status" value="1"/>
</dbReference>
<accession>A0ABN3KU24</accession>
<evidence type="ECO:0000313" key="6">
    <source>
        <dbReference type="Proteomes" id="UP001501358"/>
    </source>
</evidence>
<keyword evidence="6" id="KW-1185">Reference proteome</keyword>
<reference evidence="5 6" key="1">
    <citation type="journal article" date="2019" name="Int. J. Syst. Evol. Microbiol.">
        <title>The Global Catalogue of Microorganisms (GCM) 10K type strain sequencing project: providing services to taxonomists for standard genome sequencing and annotation.</title>
        <authorList>
            <consortium name="The Broad Institute Genomics Platform"/>
            <consortium name="The Broad Institute Genome Sequencing Center for Infectious Disease"/>
            <person name="Wu L."/>
            <person name="Ma J."/>
        </authorList>
    </citation>
    <scope>NUCLEOTIDE SEQUENCE [LARGE SCALE GENOMIC DNA]</scope>
    <source>
        <strain evidence="5 6">JCM 6307</strain>
    </source>
</reference>
<dbReference type="PANTHER" id="PTHR43080">
    <property type="entry name" value="CBS DOMAIN-CONTAINING PROTEIN CBSX3, MITOCHONDRIAL"/>
    <property type="match status" value="1"/>
</dbReference>
<dbReference type="Pfam" id="PF00571">
    <property type="entry name" value="CBS"/>
    <property type="match status" value="2"/>
</dbReference>
<feature type="region of interest" description="Disordered" evidence="3">
    <location>
        <begin position="131"/>
        <end position="182"/>
    </location>
</feature>
<feature type="domain" description="CBS" evidence="4">
    <location>
        <begin position="72"/>
        <end position="129"/>
    </location>
</feature>
<dbReference type="SUPFAM" id="SSF54631">
    <property type="entry name" value="CBS-domain pair"/>
    <property type="match status" value="1"/>
</dbReference>
<dbReference type="SMART" id="SM00116">
    <property type="entry name" value="CBS"/>
    <property type="match status" value="2"/>
</dbReference>
<evidence type="ECO:0000256" key="2">
    <source>
        <dbReference type="PROSITE-ProRule" id="PRU00703"/>
    </source>
</evidence>
<organism evidence="5 6">
    <name type="scientific">Streptomyces thermolineatus</name>
    <dbReference type="NCBI Taxonomy" id="44033"/>
    <lineage>
        <taxon>Bacteria</taxon>
        <taxon>Bacillati</taxon>
        <taxon>Actinomycetota</taxon>
        <taxon>Actinomycetes</taxon>
        <taxon>Kitasatosporales</taxon>
        <taxon>Streptomycetaceae</taxon>
        <taxon>Streptomyces</taxon>
    </lineage>
</organism>
<proteinExistence type="predicted"/>
<dbReference type="InterPro" id="IPR051257">
    <property type="entry name" value="Diverse_CBS-Domain"/>
</dbReference>
<keyword evidence="1 2" id="KW-0129">CBS domain</keyword>
<dbReference type="InterPro" id="IPR046342">
    <property type="entry name" value="CBS_dom_sf"/>
</dbReference>
<dbReference type="Proteomes" id="UP001501358">
    <property type="component" value="Unassembled WGS sequence"/>
</dbReference>
<name>A0ABN3KU24_9ACTN</name>
<dbReference type="InterPro" id="IPR000644">
    <property type="entry name" value="CBS_dom"/>
</dbReference>
<gene>
    <name evidence="5" type="ORF">GCM10010406_04200</name>
</gene>
<evidence type="ECO:0000256" key="1">
    <source>
        <dbReference type="ARBA" id="ARBA00023122"/>
    </source>
</evidence>
<feature type="domain" description="CBS" evidence="4">
    <location>
        <begin position="7"/>
        <end position="63"/>
    </location>
</feature>
<sequence length="182" mass="17875">MLVRDAMSSVVLTIGPDHTLRQAARLMSARRVGAAVVLDPDAGGVGILTERDVLNSVGAGQDPDREKVGAHVTCDVVFAGSGWTLEEAAAAMVRGGFRHLVVLDAGSASGIVSVRDIIRCWTPLRAAPGTAAPGTPAPGTAAPGTAAPGTAAPGTAVPGTPGTEADGAPGAVDVRGTAAASP</sequence>
<dbReference type="EMBL" id="BAAATA010000002">
    <property type="protein sequence ID" value="GAA2471693.1"/>
    <property type="molecule type" value="Genomic_DNA"/>
</dbReference>
<evidence type="ECO:0000256" key="3">
    <source>
        <dbReference type="SAM" id="MobiDB-lite"/>
    </source>
</evidence>
<evidence type="ECO:0000259" key="4">
    <source>
        <dbReference type="PROSITE" id="PS51371"/>
    </source>
</evidence>
<evidence type="ECO:0000313" key="5">
    <source>
        <dbReference type="EMBL" id="GAA2471693.1"/>
    </source>
</evidence>